<accession>A0ACB8UFK2</accession>
<gene>
    <name evidence="1" type="ORF">BDY19DRAFT_406137</name>
</gene>
<organism evidence="1 2">
    <name type="scientific">Irpex rosettiformis</name>
    <dbReference type="NCBI Taxonomy" id="378272"/>
    <lineage>
        <taxon>Eukaryota</taxon>
        <taxon>Fungi</taxon>
        <taxon>Dikarya</taxon>
        <taxon>Basidiomycota</taxon>
        <taxon>Agaricomycotina</taxon>
        <taxon>Agaricomycetes</taxon>
        <taxon>Polyporales</taxon>
        <taxon>Irpicaceae</taxon>
        <taxon>Irpex</taxon>
    </lineage>
</organism>
<name>A0ACB8UFK2_9APHY</name>
<evidence type="ECO:0000313" key="2">
    <source>
        <dbReference type="Proteomes" id="UP001055072"/>
    </source>
</evidence>
<reference evidence="1" key="1">
    <citation type="journal article" date="2021" name="Environ. Microbiol.">
        <title>Gene family expansions and transcriptome signatures uncover fungal adaptations to wood decay.</title>
        <authorList>
            <person name="Hage H."/>
            <person name="Miyauchi S."/>
            <person name="Viragh M."/>
            <person name="Drula E."/>
            <person name="Min B."/>
            <person name="Chaduli D."/>
            <person name="Navarro D."/>
            <person name="Favel A."/>
            <person name="Norest M."/>
            <person name="Lesage-Meessen L."/>
            <person name="Balint B."/>
            <person name="Merenyi Z."/>
            <person name="de Eugenio L."/>
            <person name="Morin E."/>
            <person name="Martinez A.T."/>
            <person name="Baldrian P."/>
            <person name="Stursova M."/>
            <person name="Martinez M.J."/>
            <person name="Novotny C."/>
            <person name="Magnuson J.K."/>
            <person name="Spatafora J.W."/>
            <person name="Maurice S."/>
            <person name="Pangilinan J."/>
            <person name="Andreopoulos W."/>
            <person name="LaButti K."/>
            <person name="Hundley H."/>
            <person name="Na H."/>
            <person name="Kuo A."/>
            <person name="Barry K."/>
            <person name="Lipzen A."/>
            <person name="Henrissat B."/>
            <person name="Riley R."/>
            <person name="Ahrendt S."/>
            <person name="Nagy L.G."/>
            <person name="Grigoriev I.V."/>
            <person name="Martin F."/>
            <person name="Rosso M.N."/>
        </authorList>
    </citation>
    <scope>NUCLEOTIDE SEQUENCE</scope>
    <source>
        <strain evidence="1">CBS 384.51</strain>
    </source>
</reference>
<proteinExistence type="predicted"/>
<evidence type="ECO:0000313" key="1">
    <source>
        <dbReference type="EMBL" id="KAI0093064.1"/>
    </source>
</evidence>
<dbReference type="EMBL" id="MU274902">
    <property type="protein sequence ID" value="KAI0093064.1"/>
    <property type="molecule type" value="Genomic_DNA"/>
</dbReference>
<protein>
    <submittedName>
        <fullName evidence="1">Uncharacterized protein</fullName>
    </submittedName>
</protein>
<keyword evidence="2" id="KW-1185">Reference proteome</keyword>
<comment type="caution">
    <text evidence="1">The sequence shown here is derived from an EMBL/GenBank/DDBJ whole genome shotgun (WGS) entry which is preliminary data.</text>
</comment>
<sequence>MSLLIVDPTLLASLPSELHLIILEYAASSLATALSLSLVSTWVHTLVQPYLYHTVVLSTSRALSSFHTTLSSKPRCRASTHVKHLGIFAPGPVETIDKILSLCHGIDSLACGFSLPSYKEFQPSPPSLNPISSIKEQHLLSLSCRDGWDVSLVSPTVTHLRVHITSPQRPWFAMPGAGANTTLEASNWDLSYLPHLTHLGIVWKPAKGQKVEDVLVPLTRLLGSSNTEEHDKEDADNEHLKLQVILIQILGTRASRASAVKALNDAAIKQGGRALRVVGEAAPLSAVSQWEDGVRGGERRAVWEKAERVVLGRLREVPAVKV</sequence>
<dbReference type="Proteomes" id="UP001055072">
    <property type="component" value="Unassembled WGS sequence"/>
</dbReference>